<comment type="caution">
    <text evidence="2">The sequence shown here is derived from an EMBL/GenBank/DDBJ whole genome shotgun (WGS) entry which is preliminary data.</text>
</comment>
<keyword evidence="1" id="KW-0732">Signal</keyword>
<evidence type="ECO:0000256" key="1">
    <source>
        <dbReference type="SAM" id="SignalP"/>
    </source>
</evidence>
<name>A0A918AHZ7_9ACTN</name>
<dbReference type="RefSeq" id="WP_189144543.1">
    <property type="nucleotide sequence ID" value="NZ_BMNK01000024.1"/>
</dbReference>
<evidence type="ECO:0008006" key="4">
    <source>
        <dbReference type="Google" id="ProtNLM"/>
    </source>
</evidence>
<accession>A0A918AHZ7</accession>
<dbReference type="AlphaFoldDB" id="A0A918AHZ7"/>
<dbReference type="EMBL" id="BMNK01000024">
    <property type="protein sequence ID" value="GGP17477.1"/>
    <property type="molecule type" value="Genomic_DNA"/>
</dbReference>
<reference evidence="2" key="1">
    <citation type="journal article" date="2014" name="Int. J. Syst. Evol. Microbiol.">
        <title>Complete genome sequence of Corynebacterium casei LMG S-19264T (=DSM 44701T), isolated from a smear-ripened cheese.</title>
        <authorList>
            <consortium name="US DOE Joint Genome Institute (JGI-PGF)"/>
            <person name="Walter F."/>
            <person name="Albersmeier A."/>
            <person name="Kalinowski J."/>
            <person name="Ruckert C."/>
        </authorList>
    </citation>
    <scope>NUCLEOTIDE SEQUENCE</scope>
    <source>
        <strain evidence="2">CGMCC 4.7430</strain>
    </source>
</reference>
<feature type="signal peptide" evidence="1">
    <location>
        <begin position="1"/>
        <end position="16"/>
    </location>
</feature>
<sequence length="311" mass="33297">MKGLLPVLVAASVLFAGGTAPPTAPPRGVESEGFQNGNTRELVLRHSKIRITGDGAKGGKSDGYQLKSPCWYEPGLDAEKMLAFMSDARANASRIQRDEEGFNAFIKQFKDKVGQPGLWWTPAYNAGDPKGAACWAGLELFVFVEPNTTPPSGITFQELAEVARAALTVPQGTIKLNPDASSYVNLPTFVWLEDIGQPRRTVTATLPGVMSATVVATLSDIKIKAGTDRAEVVEKGCGASGKPYAKNAEFTCGVRYERASIDQPRQVYELTVTSVWPVAVTGGAQNVQFDPVQAQVTRDVPVGEVQSNVKP</sequence>
<reference evidence="2" key="2">
    <citation type="submission" date="2020-09" db="EMBL/GenBank/DDBJ databases">
        <authorList>
            <person name="Sun Q."/>
            <person name="Zhou Y."/>
        </authorList>
    </citation>
    <scope>NUCLEOTIDE SEQUENCE</scope>
    <source>
        <strain evidence="2">CGMCC 4.7430</strain>
    </source>
</reference>
<proteinExistence type="predicted"/>
<evidence type="ECO:0000313" key="3">
    <source>
        <dbReference type="Proteomes" id="UP000660745"/>
    </source>
</evidence>
<gene>
    <name evidence="2" type="ORF">GCM10012278_86000</name>
</gene>
<organism evidence="2 3">
    <name type="scientific">Nonomuraea glycinis</name>
    <dbReference type="NCBI Taxonomy" id="2047744"/>
    <lineage>
        <taxon>Bacteria</taxon>
        <taxon>Bacillati</taxon>
        <taxon>Actinomycetota</taxon>
        <taxon>Actinomycetes</taxon>
        <taxon>Streptosporangiales</taxon>
        <taxon>Streptosporangiaceae</taxon>
        <taxon>Nonomuraea</taxon>
    </lineage>
</organism>
<evidence type="ECO:0000313" key="2">
    <source>
        <dbReference type="EMBL" id="GGP17477.1"/>
    </source>
</evidence>
<dbReference type="Proteomes" id="UP000660745">
    <property type="component" value="Unassembled WGS sequence"/>
</dbReference>
<keyword evidence="3" id="KW-1185">Reference proteome</keyword>
<feature type="chain" id="PRO_5038489784" description="Enoyl reductase" evidence="1">
    <location>
        <begin position="17"/>
        <end position="311"/>
    </location>
</feature>
<protein>
    <recommendedName>
        <fullName evidence="4">Enoyl reductase</fullName>
    </recommendedName>
</protein>